<dbReference type="InterPro" id="IPR036873">
    <property type="entry name" value="Rhodanese-like_dom_sf"/>
</dbReference>
<dbReference type="CDD" id="cd00158">
    <property type="entry name" value="RHOD"/>
    <property type="match status" value="1"/>
</dbReference>
<dbReference type="OrthoDB" id="176845at2"/>
<organism evidence="3 4">
    <name type="scientific">Enterovibrio coralii</name>
    <dbReference type="NCBI Taxonomy" id="294935"/>
    <lineage>
        <taxon>Bacteria</taxon>
        <taxon>Pseudomonadati</taxon>
        <taxon>Pseudomonadota</taxon>
        <taxon>Gammaproteobacteria</taxon>
        <taxon>Vibrionales</taxon>
        <taxon>Vibrionaceae</taxon>
        <taxon>Enterovibrio</taxon>
    </lineage>
</organism>
<evidence type="ECO:0000313" key="3">
    <source>
        <dbReference type="EMBL" id="KXF80370.1"/>
    </source>
</evidence>
<dbReference type="STRING" id="294935.ATN88_10555"/>
<proteinExistence type="predicted"/>
<dbReference type="EMBL" id="LNTY01000055">
    <property type="protein sequence ID" value="KXF80370.1"/>
    <property type="molecule type" value="Genomic_DNA"/>
</dbReference>
<dbReference type="PROSITE" id="PS50206">
    <property type="entry name" value="RHODANESE_3"/>
    <property type="match status" value="1"/>
</dbReference>
<dbReference type="Gene3D" id="3.40.250.10">
    <property type="entry name" value="Rhodanese-like domain"/>
    <property type="match status" value="1"/>
</dbReference>
<evidence type="ECO:0000256" key="1">
    <source>
        <dbReference type="SAM" id="MobiDB-lite"/>
    </source>
</evidence>
<sequence>MSINAETVPEPADYRNSQYRAPVPETLKGAQVINTPEVLKSFIAQRNPLLIDVYPAPNRPDTLTKDTLWIEPKRDTIPASLWLANVGHGIVPDSLIALLKNSLPADRPVVIFCEPSCWHSWNAGKRAIELGAEDVYWYRAGVRGWQDAGYELETHTPVRP</sequence>
<dbReference type="SUPFAM" id="SSF52821">
    <property type="entry name" value="Rhodanese/Cell cycle control phosphatase"/>
    <property type="match status" value="1"/>
</dbReference>
<comment type="caution">
    <text evidence="3">The sequence shown here is derived from an EMBL/GenBank/DDBJ whole genome shotgun (WGS) entry which is preliminary data.</text>
</comment>
<dbReference type="InterPro" id="IPR022376">
    <property type="entry name" value="PQQ_CXXCW"/>
</dbReference>
<dbReference type="InterPro" id="IPR001763">
    <property type="entry name" value="Rhodanese-like_dom"/>
</dbReference>
<reference evidence="3 4" key="1">
    <citation type="submission" date="2015-11" db="EMBL/GenBank/DDBJ databases">
        <title>Genomic Taxonomy of the Vibrionaceae.</title>
        <authorList>
            <person name="Gomez-Gil B."/>
            <person name="Enciso-Ibarra J."/>
        </authorList>
    </citation>
    <scope>NUCLEOTIDE SEQUENCE [LARGE SCALE GENOMIC DNA]</scope>
    <source>
        <strain evidence="3 4">CAIM 912</strain>
    </source>
</reference>
<dbReference type="AlphaFoldDB" id="A0A135I4J4"/>
<dbReference type="Proteomes" id="UP000070529">
    <property type="component" value="Unassembled WGS sequence"/>
</dbReference>
<gene>
    <name evidence="3" type="ORF">ATN88_10555</name>
</gene>
<name>A0A135I4J4_9GAMM</name>
<accession>A0A135I4J4</accession>
<dbReference type="Pfam" id="PF00581">
    <property type="entry name" value="Rhodanese"/>
    <property type="match status" value="1"/>
</dbReference>
<evidence type="ECO:0000259" key="2">
    <source>
        <dbReference type="PROSITE" id="PS50206"/>
    </source>
</evidence>
<keyword evidence="4" id="KW-1185">Reference proteome</keyword>
<evidence type="ECO:0000313" key="4">
    <source>
        <dbReference type="Proteomes" id="UP000070529"/>
    </source>
</evidence>
<protein>
    <recommendedName>
        <fullName evidence="2">Rhodanese domain-containing protein</fullName>
    </recommendedName>
</protein>
<dbReference type="NCBIfam" id="TIGR03865">
    <property type="entry name" value="PQQ_CXXCW"/>
    <property type="match status" value="1"/>
</dbReference>
<feature type="domain" description="Rhodanese" evidence="2">
    <location>
        <begin position="103"/>
        <end position="154"/>
    </location>
</feature>
<feature type="region of interest" description="Disordered" evidence="1">
    <location>
        <begin position="1"/>
        <end position="20"/>
    </location>
</feature>